<keyword evidence="2" id="KW-0175">Coiled coil</keyword>
<dbReference type="Gene3D" id="2.40.50.100">
    <property type="match status" value="1"/>
</dbReference>
<dbReference type="InterPro" id="IPR050739">
    <property type="entry name" value="MFP"/>
</dbReference>
<dbReference type="SUPFAM" id="SSF111369">
    <property type="entry name" value="HlyD-like secretion proteins"/>
    <property type="match status" value="2"/>
</dbReference>
<sequence>METLLVLSYAAIVYAIFKIFKVPLNKWTVPTAVLGGIVMLGALILTMNYNHPYTEDAQKLVVGIPVVPQVTGVVSEVTDKINTPIKKGEILFKIDPTRYKAKLEKLEADIVTEKHDVMALEEKRNSARLQFEQAKAERDKYYKNYQRYQQGSRAKVNPFTANDIDTARQDYLAQDAAMDAAHAELNSIQKELDSSINGQNSQIASLQAQIDEARFNYEQTIVRAPSDGYISQLLVRPGTYASRLPFKPVMVFIPAHKNQIVAAFRQNAILRLNVGDDAEIVFNGLPGQVIEGKVVNVAPVIPTGAYYAQGTLQSLNMAPGSNKVLVSIDVGENQAEQQLPDGVAAQVAVYSAHHFEALSLLRKILLRMTSWMHYLYLDH</sequence>
<dbReference type="OrthoDB" id="286173at2"/>
<name>A0A7H9FSY9_CITFR</name>
<feature type="transmembrane region" description="Helical" evidence="3">
    <location>
        <begin position="31"/>
        <end position="49"/>
    </location>
</feature>
<accession>A0A7H9FSY9</accession>
<reference evidence="6" key="2">
    <citation type="journal article" date="2021" name="Microb. Genom.">
        <title>A genomic epidemiological study shows that prevalence of antimicrobial resistance in Enterobacterales is associated with the livestock host, as well as antimicrobial usage.</title>
        <authorList>
            <person name="AbuOun M."/>
            <person name="Jones H."/>
            <person name="Stubberfield E."/>
            <person name="Gilson D."/>
            <person name="Shaw L.P."/>
            <person name="Hubbard A.T.M."/>
            <person name="Chau K.K."/>
            <person name="Sebra R."/>
            <person name="Peto T.E.A."/>
            <person name="Crook D.W."/>
            <person name="Read D.S."/>
            <person name="Gweon H.S."/>
            <person name="Walker A.S."/>
            <person name="Stoesser N."/>
            <person name="Smith R.P."/>
            <person name="Anjum M.F."/>
            <person name="On Behalf Of The Rehab Consortium."/>
        </authorList>
    </citation>
    <scope>NUCLEOTIDE SEQUENCE</scope>
    <source>
        <strain evidence="6">RHBSTW-00398</strain>
    </source>
</reference>
<reference evidence="7 8" key="1">
    <citation type="submission" date="2020-06" db="EMBL/GenBank/DDBJ databases">
        <title>REHAB project genomes.</title>
        <authorList>
            <person name="Shaw L.P."/>
        </authorList>
    </citation>
    <scope>NUCLEOTIDE SEQUENCE [LARGE SCALE GENOMIC DNA]</scope>
    <source>
        <strain evidence="5 8">RHBSTW-00116</strain>
        <strain evidence="7">RHBSTW-00398</strain>
    </source>
</reference>
<feature type="domain" description="Multidrug resistance protein MdtA-like barrel-sandwich hybrid" evidence="4">
    <location>
        <begin position="66"/>
        <end position="242"/>
    </location>
</feature>
<feature type="transmembrane region" description="Helical" evidence="3">
    <location>
        <begin position="6"/>
        <end position="24"/>
    </location>
</feature>
<dbReference type="Gene3D" id="1.10.287.470">
    <property type="entry name" value="Helix hairpin bin"/>
    <property type="match status" value="1"/>
</dbReference>
<dbReference type="PANTHER" id="PTHR30386">
    <property type="entry name" value="MEMBRANE FUSION SUBUNIT OF EMRAB-TOLC MULTIDRUG EFFLUX PUMP"/>
    <property type="match status" value="1"/>
</dbReference>
<keyword evidence="3" id="KW-0472">Membrane</keyword>
<keyword evidence="3" id="KW-0812">Transmembrane</keyword>
<dbReference type="EMBL" id="JABXRI010000001">
    <property type="protein sequence ID" value="MBA8063705.1"/>
    <property type="molecule type" value="Genomic_DNA"/>
</dbReference>
<evidence type="ECO:0000313" key="5">
    <source>
        <dbReference type="EMBL" id="MBA8063705.1"/>
    </source>
</evidence>
<keyword evidence="3" id="KW-1133">Transmembrane helix</keyword>
<evidence type="ECO:0000313" key="6">
    <source>
        <dbReference type="EMBL" id="QLO14141.1"/>
    </source>
</evidence>
<dbReference type="InterPro" id="IPR058625">
    <property type="entry name" value="MdtA-like_BSH"/>
</dbReference>
<dbReference type="Proteomes" id="UP000510650">
    <property type="component" value="Chromosome"/>
</dbReference>
<dbReference type="AlphaFoldDB" id="A0A7H9FSY9"/>
<dbReference type="PANTHER" id="PTHR30386:SF18">
    <property type="entry name" value="INNER MEMBRANE PROTEIN YIAV-RELATED"/>
    <property type="match status" value="1"/>
</dbReference>
<protein>
    <submittedName>
        <fullName evidence="5">HlyD family secretion protein</fullName>
    </submittedName>
</protein>
<comment type="similarity">
    <text evidence="1">Belongs to the membrane fusion protein (MFP) (TC 8.A.1) family.</text>
</comment>
<evidence type="ECO:0000313" key="8">
    <source>
        <dbReference type="Proteomes" id="UP000591803"/>
    </source>
</evidence>
<dbReference type="Proteomes" id="UP000591803">
    <property type="component" value="Unassembled WGS sequence"/>
</dbReference>
<evidence type="ECO:0000256" key="2">
    <source>
        <dbReference type="SAM" id="Coils"/>
    </source>
</evidence>
<gene>
    <name evidence="5" type="ORF">HV077_15145</name>
    <name evidence="6" type="ORF">HV183_12235</name>
</gene>
<dbReference type="RefSeq" id="WP_115259944.1">
    <property type="nucleotide sequence ID" value="NZ_CP038856.1"/>
</dbReference>
<dbReference type="EMBL" id="CP055538">
    <property type="protein sequence ID" value="QLO14141.1"/>
    <property type="molecule type" value="Genomic_DNA"/>
</dbReference>
<feature type="coiled-coil region" evidence="2">
    <location>
        <begin position="103"/>
        <end position="144"/>
    </location>
</feature>
<evidence type="ECO:0000259" key="4">
    <source>
        <dbReference type="Pfam" id="PF25917"/>
    </source>
</evidence>
<evidence type="ECO:0000256" key="3">
    <source>
        <dbReference type="SAM" id="Phobius"/>
    </source>
</evidence>
<evidence type="ECO:0000313" key="7">
    <source>
        <dbReference type="Proteomes" id="UP000510650"/>
    </source>
</evidence>
<organism evidence="5 8">
    <name type="scientific">Citrobacter freundii</name>
    <dbReference type="NCBI Taxonomy" id="546"/>
    <lineage>
        <taxon>Bacteria</taxon>
        <taxon>Pseudomonadati</taxon>
        <taxon>Pseudomonadota</taxon>
        <taxon>Gammaproteobacteria</taxon>
        <taxon>Enterobacterales</taxon>
        <taxon>Enterobacteriaceae</taxon>
        <taxon>Citrobacter</taxon>
        <taxon>Citrobacter freundii complex</taxon>
    </lineage>
</organism>
<dbReference type="Gene3D" id="2.40.30.170">
    <property type="match status" value="1"/>
</dbReference>
<dbReference type="Pfam" id="PF25917">
    <property type="entry name" value="BSH_RND"/>
    <property type="match status" value="1"/>
</dbReference>
<proteinExistence type="inferred from homology"/>
<evidence type="ECO:0000256" key="1">
    <source>
        <dbReference type="ARBA" id="ARBA00009477"/>
    </source>
</evidence>